<evidence type="ECO:0000313" key="2">
    <source>
        <dbReference type="Proteomes" id="UP000701702"/>
    </source>
</evidence>
<protein>
    <recommendedName>
        <fullName evidence="3">HTH cro/C1-type domain-containing protein</fullName>
    </recommendedName>
</protein>
<sequence>MGAQALAHEIANAVAADEAGDGCDIAAGIFGPKMSALIRKIVTEYLGATSKPHATCPTPVDETEAAEREHMGCVHCGTGIYTSMSTASEQPDSSAAVAAIQFALTADEGMEYLRCWNQGEFDACRREWPEASSDCYIGADPLYARSQTSVQTEPEGVTARRPMTVKEMAAQYETKDGEEIHIGSGPPKATCPCGLCTKVRRQDGAQQLQGDERDAEEHPSFTNPLTPYGMLVRALRIVAGTSLRDMAQYTRLTPSQLSALEFGRTEYTQEHMELVARYFFRFAIDTRSALVAAIQANKEARPLVPFRDALTGPAVQPAPALKAGTVTPAMRGWLEHIGSGREISRTARFATGPYSTTGRGGLTYVMVGKLEDAGLIEWVPGDPLGTIPRVFARLTDAGRAAIQPKKGKRNAG</sequence>
<evidence type="ECO:0008006" key="3">
    <source>
        <dbReference type="Google" id="ProtNLM"/>
    </source>
</evidence>
<dbReference type="Proteomes" id="UP000701702">
    <property type="component" value="Unassembled WGS sequence"/>
</dbReference>
<organism evidence="1 2">
    <name type="scientific">Cupriavidus pinatubonensis</name>
    <dbReference type="NCBI Taxonomy" id="248026"/>
    <lineage>
        <taxon>Bacteria</taxon>
        <taxon>Pseudomonadati</taxon>
        <taxon>Pseudomonadota</taxon>
        <taxon>Betaproteobacteria</taxon>
        <taxon>Burkholderiales</taxon>
        <taxon>Burkholderiaceae</taxon>
        <taxon>Cupriavidus</taxon>
    </lineage>
</organism>
<name>A0ABM8WR30_9BURK</name>
<keyword evidence="2" id="KW-1185">Reference proteome</keyword>
<dbReference type="InterPro" id="IPR001387">
    <property type="entry name" value="Cro/C1-type_HTH"/>
</dbReference>
<comment type="caution">
    <text evidence="1">The sequence shown here is derived from an EMBL/GenBank/DDBJ whole genome shotgun (WGS) entry which is preliminary data.</text>
</comment>
<dbReference type="CDD" id="cd00093">
    <property type="entry name" value="HTH_XRE"/>
    <property type="match status" value="1"/>
</dbReference>
<proteinExistence type="predicted"/>
<reference evidence="1 2" key="1">
    <citation type="submission" date="2021-08" db="EMBL/GenBank/DDBJ databases">
        <authorList>
            <person name="Peeters C."/>
        </authorList>
    </citation>
    <scope>NUCLEOTIDE SEQUENCE [LARGE SCALE GENOMIC DNA]</scope>
    <source>
        <strain evidence="1 2">LMG 23994</strain>
    </source>
</reference>
<gene>
    <name evidence="1" type="ORF">LMG23994_01725</name>
</gene>
<dbReference type="RefSeq" id="WP_224001339.1">
    <property type="nucleotide sequence ID" value="NZ_CAJZAF010000007.1"/>
</dbReference>
<dbReference type="SUPFAM" id="SSF47413">
    <property type="entry name" value="lambda repressor-like DNA-binding domains"/>
    <property type="match status" value="1"/>
</dbReference>
<dbReference type="Gene3D" id="1.10.260.40">
    <property type="entry name" value="lambda repressor-like DNA-binding domains"/>
    <property type="match status" value="1"/>
</dbReference>
<evidence type="ECO:0000313" key="1">
    <source>
        <dbReference type="EMBL" id="CAG9169911.1"/>
    </source>
</evidence>
<dbReference type="EMBL" id="CAJZAF010000007">
    <property type="protein sequence ID" value="CAG9169911.1"/>
    <property type="molecule type" value="Genomic_DNA"/>
</dbReference>
<dbReference type="InterPro" id="IPR010982">
    <property type="entry name" value="Lambda_DNA-bd_dom_sf"/>
</dbReference>
<accession>A0ABM8WR30</accession>